<evidence type="ECO:0000259" key="1">
    <source>
        <dbReference type="Pfam" id="PF10047"/>
    </source>
</evidence>
<dbReference type="AlphaFoldDB" id="A0A1H8UN03"/>
<dbReference type="Pfam" id="PF10047">
    <property type="entry name" value="DUF2281"/>
    <property type="match status" value="1"/>
</dbReference>
<evidence type="ECO:0000313" key="3">
    <source>
        <dbReference type="Proteomes" id="UP000198847"/>
    </source>
</evidence>
<dbReference type="EMBL" id="FODY01000009">
    <property type="protein sequence ID" value="SEP04456.1"/>
    <property type="molecule type" value="Genomic_DNA"/>
</dbReference>
<dbReference type="OrthoDB" id="1684750at2"/>
<dbReference type="InterPro" id="IPR018739">
    <property type="entry name" value="DUF2281"/>
</dbReference>
<evidence type="ECO:0000313" key="2">
    <source>
        <dbReference type="EMBL" id="SEP04456.1"/>
    </source>
</evidence>
<organism evidence="2 3">
    <name type="scientific">Propionispora vibrioides</name>
    <dbReference type="NCBI Taxonomy" id="112903"/>
    <lineage>
        <taxon>Bacteria</taxon>
        <taxon>Bacillati</taxon>
        <taxon>Bacillota</taxon>
        <taxon>Negativicutes</taxon>
        <taxon>Selenomonadales</taxon>
        <taxon>Sporomusaceae</taxon>
        <taxon>Propionispora</taxon>
    </lineage>
</organism>
<protein>
    <recommendedName>
        <fullName evidence="1">DUF2281 domain-containing protein</fullName>
    </recommendedName>
</protein>
<accession>A0A1H8UN03</accession>
<dbReference type="RefSeq" id="WP_091746118.1">
    <property type="nucleotide sequence ID" value="NZ_FODY01000009.1"/>
</dbReference>
<name>A0A1H8UN03_9FIRM</name>
<dbReference type="STRING" id="112903.SAMN04490178_10946"/>
<feature type="domain" description="DUF2281" evidence="1">
    <location>
        <begin position="6"/>
        <end position="36"/>
    </location>
</feature>
<sequence length="57" mass="6764">MTLAEKLLKEFQELPEEKKQQVIDFVEFLKSKQQKEIEVMIDEIIDTNKEALLELAK</sequence>
<proteinExistence type="predicted"/>
<keyword evidence="3" id="KW-1185">Reference proteome</keyword>
<dbReference type="Proteomes" id="UP000198847">
    <property type="component" value="Unassembled WGS sequence"/>
</dbReference>
<gene>
    <name evidence="2" type="ORF">SAMN04490178_10946</name>
</gene>
<reference evidence="2 3" key="1">
    <citation type="submission" date="2016-10" db="EMBL/GenBank/DDBJ databases">
        <authorList>
            <person name="de Groot N.N."/>
        </authorList>
    </citation>
    <scope>NUCLEOTIDE SEQUENCE [LARGE SCALE GENOMIC DNA]</scope>
    <source>
        <strain evidence="2 3">DSM 13305</strain>
    </source>
</reference>